<dbReference type="InterPro" id="IPR010216">
    <property type="entry name" value="Transcrpt_antiterm_NusG_myco"/>
</dbReference>
<feature type="domain" description="NusG-like N-terminal" evidence="6">
    <location>
        <begin position="8"/>
        <end position="133"/>
    </location>
</feature>
<comment type="function">
    <text evidence="4">Participates in transcription elongation, termination and antitermination.</text>
</comment>
<evidence type="ECO:0000256" key="5">
    <source>
        <dbReference type="NCBIfam" id="TIGR01956"/>
    </source>
</evidence>
<dbReference type="SUPFAM" id="SSF50104">
    <property type="entry name" value="Translation proteins SH3-like domain"/>
    <property type="match status" value="1"/>
</dbReference>
<dbReference type="PANTHER" id="PTHR30265:SF4">
    <property type="entry name" value="KOW MOTIF FAMILY PROTEIN, EXPRESSED"/>
    <property type="match status" value="1"/>
</dbReference>
<dbReference type="Proteomes" id="UP000006810">
    <property type="component" value="Chromosome"/>
</dbReference>
<dbReference type="eggNOG" id="COG0250">
    <property type="taxonomic scope" value="Bacteria"/>
</dbReference>
<name>C4XFX3_MYCFP</name>
<evidence type="ECO:0000256" key="3">
    <source>
        <dbReference type="ARBA" id="ARBA00023163"/>
    </source>
</evidence>
<comment type="similarity">
    <text evidence="4">Belongs to the NusG family.</text>
</comment>
<evidence type="ECO:0000259" key="6">
    <source>
        <dbReference type="SMART" id="SM00738"/>
    </source>
</evidence>
<dbReference type="InterPro" id="IPR014722">
    <property type="entry name" value="Rib_uL2_dom2"/>
</dbReference>
<evidence type="ECO:0000256" key="4">
    <source>
        <dbReference type="HAMAP-Rule" id="MF_00948"/>
    </source>
</evidence>
<organism evidence="8 9">
    <name type="scientific">Mycoplasmopsis fermentans (strain ATCC 19989 / NBRC 14854 / NCTC 10117 / PG18)</name>
    <name type="common">Mycoplasma fermentans</name>
    <dbReference type="NCBI Taxonomy" id="496833"/>
    <lineage>
        <taxon>Bacteria</taxon>
        <taxon>Bacillati</taxon>
        <taxon>Mycoplasmatota</taxon>
        <taxon>Mycoplasmoidales</taxon>
        <taxon>Metamycoplasmataceae</taxon>
        <taxon>Mycoplasmopsis</taxon>
    </lineage>
</organism>
<dbReference type="SMART" id="SM00739">
    <property type="entry name" value="KOW"/>
    <property type="match status" value="1"/>
</dbReference>
<evidence type="ECO:0000313" key="9">
    <source>
        <dbReference type="Proteomes" id="UP000006810"/>
    </source>
</evidence>
<proteinExistence type="inferred from homology"/>
<dbReference type="InterPro" id="IPR008991">
    <property type="entry name" value="Translation_prot_SH3-like_sf"/>
</dbReference>
<evidence type="ECO:0000256" key="1">
    <source>
        <dbReference type="ARBA" id="ARBA00022814"/>
    </source>
</evidence>
<keyword evidence="4" id="KW-0806">Transcription termination</keyword>
<dbReference type="SUPFAM" id="SSF82679">
    <property type="entry name" value="N-utilization substance G protein NusG, N-terminal domain"/>
    <property type="match status" value="1"/>
</dbReference>
<evidence type="ECO:0000256" key="2">
    <source>
        <dbReference type="ARBA" id="ARBA00023015"/>
    </source>
</evidence>
<dbReference type="GO" id="GO:0031564">
    <property type="term" value="P:transcription antitermination"/>
    <property type="evidence" value="ECO:0007669"/>
    <property type="project" value="UniProtKB-UniRule"/>
</dbReference>
<evidence type="ECO:0000259" key="7">
    <source>
        <dbReference type="SMART" id="SM00739"/>
    </source>
</evidence>
<dbReference type="EMBL" id="AP009608">
    <property type="protein sequence ID" value="BAH70045.1"/>
    <property type="molecule type" value="Genomic_DNA"/>
</dbReference>
<dbReference type="AlphaFoldDB" id="C4XFX3"/>
<dbReference type="InterPro" id="IPR043425">
    <property type="entry name" value="NusG-like"/>
</dbReference>
<dbReference type="Pfam" id="PF00467">
    <property type="entry name" value="KOW"/>
    <property type="match status" value="1"/>
</dbReference>
<dbReference type="GO" id="GO:0006353">
    <property type="term" value="P:DNA-templated transcription termination"/>
    <property type="evidence" value="ECO:0007669"/>
    <property type="project" value="UniProtKB-UniRule"/>
</dbReference>
<dbReference type="Gene3D" id="2.30.30.30">
    <property type="match status" value="1"/>
</dbReference>
<dbReference type="HAMAP" id="MF_00948">
    <property type="entry name" value="NusG"/>
    <property type="match status" value="1"/>
</dbReference>
<keyword evidence="1 4" id="KW-0889">Transcription antitermination</keyword>
<protein>
    <recommendedName>
        <fullName evidence="4 5">Transcription termination/antitermination protein NusG</fullName>
    </recommendedName>
</protein>
<dbReference type="InterPro" id="IPR047050">
    <property type="entry name" value="NGN"/>
</dbReference>
<dbReference type="Gene3D" id="3.30.70.940">
    <property type="entry name" value="NusG, N-terminal domain"/>
    <property type="match status" value="1"/>
</dbReference>
<keyword evidence="3 4" id="KW-0804">Transcription</keyword>
<dbReference type="InterPro" id="IPR036735">
    <property type="entry name" value="NGN_dom_sf"/>
</dbReference>
<keyword evidence="9" id="KW-1185">Reference proteome</keyword>
<dbReference type="InterPro" id="IPR005824">
    <property type="entry name" value="KOW"/>
</dbReference>
<dbReference type="PATRIC" id="fig|496833.3.peg.373"/>
<sequence length="205" mass="23719">MEDIMDKNFQWYMISTVSGKEDKVVEALKNRIISEQVEDCFNHEATPEGAFKIFKKPTLTPKELEKQKNGEEYKVKYVNMYSGYIFINMDMTDRAWFIVRNTQYVTGLIGSSGRGAKPTPVSQHQIDKSFKKEIKLQEDFDKGVTHTKFQIGEIVEIIDGPFKGEQGRVLECSEANKKVTVEIEYLGKKTPADFEYKEIKSQEYE</sequence>
<dbReference type="InterPro" id="IPR001062">
    <property type="entry name" value="Transcrpt_antiterm_NusG"/>
</dbReference>
<dbReference type="CDD" id="cd09891">
    <property type="entry name" value="NGN_Bact_1"/>
    <property type="match status" value="1"/>
</dbReference>
<evidence type="ECO:0000313" key="8">
    <source>
        <dbReference type="EMBL" id="BAH70045.1"/>
    </source>
</evidence>
<dbReference type="GO" id="GO:0006354">
    <property type="term" value="P:DNA-templated transcription elongation"/>
    <property type="evidence" value="ECO:0007669"/>
    <property type="project" value="UniProtKB-UniRule"/>
</dbReference>
<dbReference type="GO" id="GO:0032784">
    <property type="term" value="P:regulation of DNA-templated transcription elongation"/>
    <property type="evidence" value="ECO:0007669"/>
    <property type="project" value="InterPro"/>
</dbReference>
<dbReference type="KEGG" id="mfp:MBIO_0780"/>
<dbReference type="HOGENOM" id="CLU_067287_1_1_14"/>
<dbReference type="PANTHER" id="PTHR30265">
    <property type="entry name" value="RHO-INTERACTING TRANSCRIPTION TERMINATION FACTOR NUSG"/>
    <property type="match status" value="1"/>
</dbReference>
<feature type="domain" description="KOW" evidence="7">
    <location>
        <begin position="148"/>
        <end position="175"/>
    </location>
</feature>
<dbReference type="Pfam" id="PF02357">
    <property type="entry name" value="NusG"/>
    <property type="match status" value="1"/>
</dbReference>
<keyword evidence="2 4" id="KW-0805">Transcription regulation</keyword>
<dbReference type="SMART" id="SM00738">
    <property type="entry name" value="NGN"/>
    <property type="match status" value="1"/>
</dbReference>
<reference evidence="8 9" key="1">
    <citation type="journal article" date="2009" name="Curr. Microbiol.">
        <title>Molecular cloning and expression of a novel cholinephosphotransferase involved in glycoglycerophospholipid biosynthesis of Mycoplasma fermentans.</title>
        <authorList>
            <person name="Ishida N."/>
            <person name="Irikura D."/>
            <person name="Matsuda K."/>
            <person name="Sato S."/>
            <person name="Asano K."/>
        </authorList>
    </citation>
    <scope>NUCLEOTIDE SEQUENCE [LARGE SCALE GENOMIC DNA]</scope>
    <source>
        <strain evidence="9">ATCC 19989 / NBRC 14854 / NCTC 10117 / PG18</strain>
    </source>
</reference>
<dbReference type="NCBIfam" id="TIGR01956">
    <property type="entry name" value="NusG_myco"/>
    <property type="match status" value="1"/>
</dbReference>
<dbReference type="InterPro" id="IPR006645">
    <property type="entry name" value="NGN-like_dom"/>
</dbReference>
<gene>
    <name evidence="4" type="primary">nusG</name>
    <name evidence="8" type="ordered locus">MBIO_0780</name>
</gene>
<accession>C4XFX3</accession>
<dbReference type="CDD" id="cd06091">
    <property type="entry name" value="KOW_NusG"/>
    <property type="match status" value="1"/>
</dbReference>